<sequence>MDPRRQEGEEEAAAALASGIRPQCTARSSISLTSAPATAAPPRPAGLHRDLSFSIKSDFAQAKSVNYIQ</sequence>
<comment type="caution">
    <text evidence="1">The sequence shown here is derived from an EMBL/GenBank/DDBJ whole genome shotgun (WGS) entry which is preliminary data.</text>
</comment>
<protein>
    <submittedName>
        <fullName evidence="1">Uncharacterized protein</fullName>
    </submittedName>
</protein>
<name>A0ACB8G9K1_9SAUR</name>
<organism evidence="1 2">
    <name type="scientific">Sphaerodactylus townsendi</name>
    <dbReference type="NCBI Taxonomy" id="933632"/>
    <lineage>
        <taxon>Eukaryota</taxon>
        <taxon>Metazoa</taxon>
        <taxon>Chordata</taxon>
        <taxon>Craniata</taxon>
        <taxon>Vertebrata</taxon>
        <taxon>Euteleostomi</taxon>
        <taxon>Lepidosauria</taxon>
        <taxon>Squamata</taxon>
        <taxon>Bifurcata</taxon>
        <taxon>Gekkota</taxon>
        <taxon>Sphaerodactylidae</taxon>
        <taxon>Sphaerodactylus</taxon>
    </lineage>
</organism>
<dbReference type="Proteomes" id="UP000827872">
    <property type="component" value="Linkage Group LG01"/>
</dbReference>
<evidence type="ECO:0000313" key="2">
    <source>
        <dbReference type="Proteomes" id="UP000827872"/>
    </source>
</evidence>
<accession>A0ACB8G9K1</accession>
<dbReference type="EMBL" id="CM037614">
    <property type="protein sequence ID" value="KAH8016381.1"/>
    <property type="molecule type" value="Genomic_DNA"/>
</dbReference>
<proteinExistence type="predicted"/>
<evidence type="ECO:0000313" key="1">
    <source>
        <dbReference type="EMBL" id="KAH8016381.1"/>
    </source>
</evidence>
<keyword evidence="2" id="KW-1185">Reference proteome</keyword>
<gene>
    <name evidence="1" type="ORF">K3G42_017017</name>
</gene>
<reference evidence="1" key="1">
    <citation type="submission" date="2021-08" db="EMBL/GenBank/DDBJ databases">
        <title>The first chromosome-level gecko genome reveals the dynamic sex chromosomes of Neotropical dwarf geckos (Sphaerodactylidae: Sphaerodactylus).</title>
        <authorList>
            <person name="Pinto B.J."/>
            <person name="Keating S.E."/>
            <person name="Gamble T."/>
        </authorList>
    </citation>
    <scope>NUCLEOTIDE SEQUENCE</scope>
    <source>
        <strain evidence="1">TG3544</strain>
    </source>
</reference>